<dbReference type="InterPro" id="IPR018037">
    <property type="entry name" value="FixH_proteobacterial"/>
</dbReference>
<proteinExistence type="predicted"/>
<keyword evidence="1" id="KW-0812">Transmembrane</keyword>
<keyword evidence="1" id="KW-0472">Membrane</keyword>
<dbReference type="Pfam" id="PF05751">
    <property type="entry name" value="FixH"/>
    <property type="match status" value="1"/>
</dbReference>
<protein>
    <submittedName>
        <fullName evidence="2">FixH family protein</fullName>
    </submittedName>
</protein>
<organism evidence="2 3">
    <name type="scientific">Stappia taiwanensis</name>
    <dbReference type="NCBI Taxonomy" id="992267"/>
    <lineage>
        <taxon>Bacteria</taxon>
        <taxon>Pseudomonadati</taxon>
        <taxon>Pseudomonadota</taxon>
        <taxon>Alphaproteobacteria</taxon>
        <taxon>Hyphomicrobiales</taxon>
        <taxon>Stappiaceae</taxon>
        <taxon>Stappia</taxon>
    </lineage>
</organism>
<keyword evidence="3" id="KW-1185">Reference proteome</keyword>
<feature type="transmembrane region" description="Helical" evidence="1">
    <location>
        <begin position="21"/>
        <end position="45"/>
    </location>
</feature>
<sequence>MTSMTEPARTPGGGKPISGKTVLAWILGFFAVIFAANAVFIYLAVGSFPGVVTETAYEEGLAYNEEIAASREQALLNWTVNGSVSRIEGTNAAILVDAKDAEGAPLVGLTVTVVLLRPASAEPERTVVLQEGELGRYRAELADMAAGRWIVKLLAEGRDGESFRSFNRVYLDE</sequence>
<dbReference type="RefSeq" id="WP_181761962.1">
    <property type="nucleotide sequence ID" value="NZ_BMCR01000003.1"/>
</dbReference>
<dbReference type="PIRSF" id="PIRSF011386">
    <property type="entry name" value="FixH"/>
    <property type="match status" value="1"/>
</dbReference>
<evidence type="ECO:0000313" key="3">
    <source>
        <dbReference type="Proteomes" id="UP000559404"/>
    </source>
</evidence>
<keyword evidence="1" id="KW-1133">Transmembrane helix</keyword>
<evidence type="ECO:0000313" key="2">
    <source>
        <dbReference type="EMBL" id="MBA4613762.1"/>
    </source>
</evidence>
<name>A0A838XTL1_9HYPH</name>
<dbReference type="InterPro" id="IPR008620">
    <property type="entry name" value="FixH"/>
</dbReference>
<accession>A0A838XTL1</accession>
<dbReference type="AlphaFoldDB" id="A0A838XTL1"/>
<reference evidence="2 3" key="1">
    <citation type="submission" date="2020-07" db="EMBL/GenBank/DDBJ databases">
        <authorList>
            <person name="Li M."/>
        </authorList>
    </citation>
    <scope>NUCLEOTIDE SEQUENCE [LARGE SCALE GENOMIC DNA]</scope>
    <source>
        <strain evidence="2 3">DSM 23284</strain>
    </source>
</reference>
<evidence type="ECO:0000256" key="1">
    <source>
        <dbReference type="SAM" id="Phobius"/>
    </source>
</evidence>
<comment type="caution">
    <text evidence="2">The sequence shown here is derived from an EMBL/GenBank/DDBJ whole genome shotgun (WGS) entry which is preliminary data.</text>
</comment>
<reference evidence="2 3" key="2">
    <citation type="submission" date="2020-08" db="EMBL/GenBank/DDBJ databases">
        <title>Stappia taiwanensis sp. nov., isolated from a coastal thermal spring.</title>
        <authorList>
            <person name="Kampfer P."/>
        </authorList>
    </citation>
    <scope>NUCLEOTIDE SEQUENCE [LARGE SCALE GENOMIC DNA]</scope>
    <source>
        <strain evidence="2 3">DSM 23284</strain>
    </source>
</reference>
<dbReference type="Proteomes" id="UP000559404">
    <property type="component" value="Unassembled WGS sequence"/>
</dbReference>
<gene>
    <name evidence="2" type="ORF">H1W37_19060</name>
</gene>
<dbReference type="EMBL" id="JACEON010000024">
    <property type="protein sequence ID" value="MBA4613762.1"/>
    <property type="molecule type" value="Genomic_DNA"/>
</dbReference>